<comment type="caution">
    <text evidence="1">The sequence shown here is derived from an EMBL/GenBank/DDBJ whole genome shotgun (WGS) entry which is preliminary data.</text>
</comment>
<feature type="non-terminal residue" evidence="1">
    <location>
        <position position="33"/>
    </location>
</feature>
<evidence type="ECO:0000313" key="1">
    <source>
        <dbReference type="EMBL" id="GAF73888.1"/>
    </source>
</evidence>
<accession>X0RYJ9</accession>
<dbReference type="AlphaFoldDB" id="X0RYJ9"/>
<name>X0RYJ9_9ZZZZ</name>
<reference evidence="1" key="1">
    <citation type="journal article" date="2014" name="Front. Microbiol.">
        <title>High frequency of phylogenetically diverse reductive dehalogenase-homologous genes in deep subseafloor sedimentary metagenomes.</title>
        <authorList>
            <person name="Kawai M."/>
            <person name="Futagami T."/>
            <person name="Toyoda A."/>
            <person name="Takaki Y."/>
            <person name="Nishi S."/>
            <person name="Hori S."/>
            <person name="Arai W."/>
            <person name="Tsubouchi T."/>
            <person name="Morono Y."/>
            <person name="Uchiyama I."/>
            <person name="Ito T."/>
            <person name="Fujiyama A."/>
            <person name="Inagaki F."/>
            <person name="Takami H."/>
        </authorList>
    </citation>
    <scope>NUCLEOTIDE SEQUENCE</scope>
    <source>
        <strain evidence="1">Expedition CK06-06</strain>
    </source>
</reference>
<organism evidence="1">
    <name type="scientific">marine sediment metagenome</name>
    <dbReference type="NCBI Taxonomy" id="412755"/>
    <lineage>
        <taxon>unclassified sequences</taxon>
        <taxon>metagenomes</taxon>
        <taxon>ecological metagenomes</taxon>
    </lineage>
</organism>
<sequence length="33" mass="3547">MTTSCYISNSSIHGKGLFTKNLLNNGDHIVPAL</sequence>
<dbReference type="EMBL" id="BARS01002858">
    <property type="protein sequence ID" value="GAF73888.1"/>
    <property type="molecule type" value="Genomic_DNA"/>
</dbReference>
<protein>
    <recommendedName>
        <fullName evidence="2">SET domain-containing protein</fullName>
    </recommendedName>
</protein>
<evidence type="ECO:0008006" key="2">
    <source>
        <dbReference type="Google" id="ProtNLM"/>
    </source>
</evidence>
<gene>
    <name evidence="1" type="ORF">S01H1_05485</name>
</gene>
<proteinExistence type="predicted"/>